<proteinExistence type="predicted"/>
<evidence type="ECO:0000313" key="2">
    <source>
        <dbReference type="RefSeq" id="XP_075094567.1"/>
    </source>
</evidence>
<dbReference type="RefSeq" id="XP_075094567.1">
    <property type="nucleotide sequence ID" value="XM_075238466.1"/>
</dbReference>
<protein>
    <submittedName>
        <fullName evidence="2">Uncharacterized protein LOC107765635</fullName>
    </submittedName>
</protein>
<evidence type="ECO:0000313" key="1">
    <source>
        <dbReference type="Proteomes" id="UP000790787"/>
    </source>
</evidence>
<reference evidence="1" key="1">
    <citation type="journal article" date="2014" name="Nat. Commun.">
        <title>The tobacco genome sequence and its comparison with those of tomato and potato.</title>
        <authorList>
            <person name="Sierro N."/>
            <person name="Battey J.N."/>
            <person name="Ouadi S."/>
            <person name="Bakaher N."/>
            <person name="Bovet L."/>
            <person name="Willig A."/>
            <person name="Goepfert S."/>
            <person name="Peitsch M.C."/>
            <person name="Ivanov N.V."/>
        </authorList>
    </citation>
    <scope>NUCLEOTIDE SEQUENCE [LARGE SCALE GENOMIC DNA]</scope>
</reference>
<reference evidence="2" key="2">
    <citation type="submission" date="2025-08" db="UniProtKB">
        <authorList>
            <consortium name="RefSeq"/>
        </authorList>
    </citation>
    <scope>IDENTIFICATION</scope>
    <source>
        <tissue evidence="2">Leaf</tissue>
    </source>
</reference>
<keyword evidence="1" id="KW-1185">Reference proteome</keyword>
<organism evidence="1 2">
    <name type="scientific">Nicotiana tabacum</name>
    <name type="common">Common tobacco</name>
    <dbReference type="NCBI Taxonomy" id="4097"/>
    <lineage>
        <taxon>Eukaryota</taxon>
        <taxon>Viridiplantae</taxon>
        <taxon>Streptophyta</taxon>
        <taxon>Embryophyta</taxon>
        <taxon>Tracheophyta</taxon>
        <taxon>Spermatophyta</taxon>
        <taxon>Magnoliopsida</taxon>
        <taxon>eudicotyledons</taxon>
        <taxon>Gunneridae</taxon>
        <taxon>Pentapetalae</taxon>
        <taxon>asterids</taxon>
        <taxon>lamiids</taxon>
        <taxon>Solanales</taxon>
        <taxon>Solanaceae</taxon>
        <taxon>Nicotianoideae</taxon>
        <taxon>Nicotianeae</taxon>
        <taxon>Nicotiana</taxon>
    </lineage>
</organism>
<gene>
    <name evidence="2" type="primary">LOC107765635</name>
</gene>
<sequence>MIVLLMFMHRVWRKDLYSRLPSGGPEKVELMVYPNSKPDSTPAGDDENDLASPLKKARFQSAGDSKPQQKEAVGSDGQKHAGVTRLCSNYVRRLTQNGVGLPEGGVQNNNSKIRTVNEQASRQPSGGAIKAELIVDSDLKPDAIPDSNPQAMHDYPYPEFTDFEKYRPQNCFAVDQIWACHDADFMPRFYAHIRKVSSPEFKIKLRWLEAHPEDERERAWVRADLPVACGKFRRVSSEYTSDRYIFSHQVQCEKDDRGLYIVYPIKGEMWALFRDWDIDWSSDPKNHRRYKYEVVEILSDFVGEVGIRVGYLDKVTGFVGIFQRTRLHVAGAFFVKPHELYKFSHRIPSKMSGTEREGVPAGSFELDPACLPLNPDDIWYPGKVKENRRTAKSAPAENVFFGSSSCN</sequence>
<accession>A0AC58TBG0</accession>
<name>A0AC58TBG0_TOBAC</name>
<dbReference type="Proteomes" id="UP000790787">
    <property type="component" value="Chromosome 19"/>
</dbReference>